<feature type="transmembrane region" description="Helical" evidence="15">
    <location>
        <begin position="159"/>
        <end position="181"/>
    </location>
</feature>
<feature type="region of interest" description="Disordered" evidence="14">
    <location>
        <begin position="349"/>
        <end position="369"/>
    </location>
</feature>
<dbReference type="EMBL" id="JARK01001345">
    <property type="protein sequence ID" value="EYC27263.1"/>
    <property type="molecule type" value="Genomic_DNA"/>
</dbReference>
<keyword evidence="18" id="KW-1185">Reference proteome</keyword>
<evidence type="ECO:0000256" key="11">
    <source>
        <dbReference type="ARBA" id="ARBA00023224"/>
    </source>
</evidence>
<feature type="transmembrane region" description="Helical" evidence="15">
    <location>
        <begin position="390"/>
        <end position="415"/>
    </location>
</feature>
<evidence type="ECO:0000256" key="8">
    <source>
        <dbReference type="ARBA" id="ARBA00023157"/>
    </source>
</evidence>
<dbReference type="Proteomes" id="UP000024635">
    <property type="component" value="Unassembled WGS sequence"/>
</dbReference>
<accession>A0A016VKG5</accession>
<evidence type="ECO:0000256" key="3">
    <source>
        <dbReference type="ARBA" id="ARBA00022692"/>
    </source>
</evidence>
<evidence type="ECO:0000256" key="6">
    <source>
        <dbReference type="ARBA" id="ARBA00023136"/>
    </source>
</evidence>
<feature type="domain" description="G-protein coupled receptors family 1 profile" evidence="16">
    <location>
        <begin position="129"/>
        <end position="452"/>
    </location>
</feature>
<comment type="similarity">
    <text evidence="13">Belongs to the G-protein coupled receptor 1 family.</text>
</comment>
<dbReference type="Gene3D" id="1.20.1070.10">
    <property type="entry name" value="Rhodopsin 7-helix transmembrane proteins"/>
    <property type="match status" value="1"/>
</dbReference>
<dbReference type="GO" id="GO:0005886">
    <property type="term" value="C:plasma membrane"/>
    <property type="evidence" value="ECO:0007669"/>
    <property type="project" value="UniProtKB-SubCell"/>
</dbReference>
<dbReference type="PANTHER" id="PTHR24238">
    <property type="entry name" value="G-PROTEIN COUPLED RECEPTOR"/>
    <property type="match status" value="1"/>
</dbReference>
<evidence type="ECO:0000256" key="1">
    <source>
        <dbReference type="ARBA" id="ARBA00004651"/>
    </source>
</evidence>
<feature type="compositionally biased region" description="Basic and acidic residues" evidence="14">
    <location>
        <begin position="351"/>
        <end position="367"/>
    </location>
</feature>
<evidence type="ECO:0000256" key="9">
    <source>
        <dbReference type="ARBA" id="ARBA00023170"/>
    </source>
</evidence>
<evidence type="ECO:0000256" key="7">
    <source>
        <dbReference type="ARBA" id="ARBA00023139"/>
    </source>
</evidence>
<dbReference type="PROSITE" id="PS00237">
    <property type="entry name" value="G_PROTEIN_RECEP_F1_1"/>
    <property type="match status" value="1"/>
</dbReference>
<feature type="transmembrane region" description="Helical" evidence="15">
    <location>
        <begin position="277"/>
        <end position="298"/>
    </location>
</feature>
<keyword evidence="11 13" id="KW-0807">Transducer</keyword>
<dbReference type="PROSITE" id="PS50262">
    <property type="entry name" value="G_PROTEIN_RECEP_F1_2"/>
    <property type="match status" value="1"/>
</dbReference>
<dbReference type="PRINTS" id="PR01822">
    <property type="entry name" value="CCYSTOKININR"/>
</dbReference>
<evidence type="ECO:0000256" key="15">
    <source>
        <dbReference type="SAM" id="Phobius"/>
    </source>
</evidence>
<keyword evidence="2" id="KW-1003">Cell membrane</keyword>
<dbReference type="SMART" id="SM01381">
    <property type="entry name" value="7TM_GPCR_Srsx"/>
    <property type="match status" value="1"/>
</dbReference>
<dbReference type="InterPro" id="IPR009126">
    <property type="entry name" value="Cholcskin_rcpt"/>
</dbReference>
<evidence type="ECO:0000256" key="12">
    <source>
        <dbReference type="ARBA" id="ARBA00023288"/>
    </source>
</evidence>
<dbReference type="InterPro" id="IPR000276">
    <property type="entry name" value="GPCR_Rhodpsn"/>
</dbReference>
<feature type="transmembrane region" description="Helical" evidence="15">
    <location>
        <begin position="113"/>
        <end position="138"/>
    </location>
</feature>
<dbReference type="STRING" id="53326.A0A016VKG5"/>
<evidence type="ECO:0000256" key="4">
    <source>
        <dbReference type="ARBA" id="ARBA00022989"/>
    </source>
</evidence>
<feature type="region of interest" description="Disordered" evidence="14">
    <location>
        <begin position="15"/>
        <end position="42"/>
    </location>
</feature>
<dbReference type="OrthoDB" id="10037617at2759"/>
<keyword evidence="3 13" id="KW-0812">Transmembrane</keyword>
<dbReference type="Pfam" id="PF00001">
    <property type="entry name" value="7tm_1"/>
    <property type="match status" value="1"/>
</dbReference>
<keyword evidence="5 13" id="KW-0297">G-protein coupled receptor</keyword>
<evidence type="ECO:0000313" key="17">
    <source>
        <dbReference type="EMBL" id="EYC27263.1"/>
    </source>
</evidence>
<comment type="subcellular location">
    <subcellularLocation>
        <location evidence="1">Cell membrane</location>
        <topology evidence="1">Multi-pass membrane protein</topology>
    </subcellularLocation>
</comment>
<keyword evidence="7" id="KW-0564">Palmitate</keyword>
<keyword evidence="9 13" id="KW-0675">Receptor</keyword>
<organism evidence="17 18">
    <name type="scientific">Ancylostoma ceylanicum</name>
    <dbReference type="NCBI Taxonomy" id="53326"/>
    <lineage>
        <taxon>Eukaryota</taxon>
        <taxon>Metazoa</taxon>
        <taxon>Ecdysozoa</taxon>
        <taxon>Nematoda</taxon>
        <taxon>Chromadorea</taxon>
        <taxon>Rhabditida</taxon>
        <taxon>Rhabditina</taxon>
        <taxon>Rhabditomorpha</taxon>
        <taxon>Strongyloidea</taxon>
        <taxon>Ancylostomatidae</taxon>
        <taxon>Ancylostomatinae</taxon>
        <taxon>Ancylostoma</taxon>
    </lineage>
</organism>
<protein>
    <recommendedName>
        <fullName evidence="16">G-protein coupled receptors family 1 profile domain-containing protein</fullName>
    </recommendedName>
</protein>
<dbReference type="GO" id="GO:0008188">
    <property type="term" value="F:neuropeptide receptor activity"/>
    <property type="evidence" value="ECO:0007669"/>
    <property type="project" value="TreeGrafter"/>
</dbReference>
<evidence type="ECO:0000256" key="13">
    <source>
        <dbReference type="RuleBase" id="RU000688"/>
    </source>
</evidence>
<dbReference type="InterPro" id="IPR017452">
    <property type="entry name" value="GPCR_Rhodpsn_7TM"/>
</dbReference>
<dbReference type="CDD" id="cd14993">
    <property type="entry name" value="7tmA_CCKR-like"/>
    <property type="match status" value="1"/>
</dbReference>
<dbReference type="SUPFAM" id="SSF81321">
    <property type="entry name" value="Family A G protein-coupled receptor-like"/>
    <property type="match status" value="1"/>
</dbReference>
<sequence>MNLSEWSVSAYIETPPTVASTTPTTSTSPSPSPASSSSSSSPSSFASTIMSTLATEILSTMTSSAMTSSSTSSTVGDDDIRVIMLNNTAQPGVSIANLTVEETCRFRGTTENYVVIFTFITIFLLSVIGNALVIVVIMQQRAMRSITNIYLMNLAITDLMLSVVCMPPTLFSMVMNCWIFGNVLCKLFAYLQPMVVTASAYTLAVIAFERYYAICRPLHSRIWQTRSHAYAMIMLVWVIALVANVLMLFMYEEQTYNGNGLTCTPIYKPVYHFANQVYMTIVLLAVPLVIMTVLYGSVIRTLKLGIRLEIAAVDSVDQDSKRSDSTDENNDIKQKMSFFQKLTAKLRSGKKAGELKSRESTTRKKSEVPPLEASLRSTHIQKSAVAKQRVIKMLIVVVIIFFCCWTPSYIWWLLLMAGDSFESLQLSVWNSDLNTFITLLTYISSCTNPITYCFLNKKFRTAIYAMFGKKKTLRHHFQKVYFPVNVHTPHMPHEKPLINSLVSMYTDWFAVNTPLIISFACVINNRLNNIASVSSLLLTLSLPENLHTQNKIPSVSSTFNPQRPVDFRPPQMTRSISQAKSTNYCLQ</sequence>
<feature type="transmembrane region" description="Helical" evidence="15">
    <location>
        <begin position="435"/>
        <end position="455"/>
    </location>
</feature>
<keyword evidence="12" id="KW-0449">Lipoprotein</keyword>
<dbReference type="PRINTS" id="PR00237">
    <property type="entry name" value="GPCRRHODOPSN"/>
</dbReference>
<keyword evidence="8" id="KW-1015">Disulfide bond</keyword>
<reference evidence="18" key="1">
    <citation type="journal article" date="2015" name="Nat. Genet.">
        <title>The genome and transcriptome of the zoonotic hookworm Ancylostoma ceylanicum identify infection-specific gene families.</title>
        <authorList>
            <person name="Schwarz E.M."/>
            <person name="Hu Y."/>
            <person name="Antoshechkin I."/>
            <person name="Miller M.M."/>
            <person name="Sternberg P.W."/>
            <person name="Aroian R.V."/>
        </authorList>
    </citation>
    <scope>NUCLEOTIDE SEQUENCE</scope>
    <source>
        <strain evidence="18">HY135</strain>
    </source>
</reference>
<keyword evidence="10" id="KW-0325">Glycoprotein</keyword>
<feature type="transmembrane region" description="Helical" evidence="15">
    <location>
        <begin position="229"/>
        <end position="251"/>
    </location>
</feature>
<proteinExistence type="inferred from homology"/>
<evidence type="ECO:0000313" key="18">
    <source>
        <dbReference type="Proteomes" id="UP000024635"/>
    </source>
</evidence>
<name>A0A016VKG5_9BILA</name>
<evidence type="ECO:0000256" key="2">
    <source>
        <dbReference type="ARBA" id="ARBA00022475"/>
    </source>
</evidence>
<evidence type="ECO:0000256" key="10">
    <source>
        <dbReference type="ARBA" id="ARBA00023180"/>
    </source>
</evidence>
<dbReference type="AlphaFoldDB" id="A0A016VKG5"/>
<comment type="caution">
    <text evidence="17">The sequence shown here is derived from an EMBL/GenBank/DDBJ whole genome shotgun (WGS) entry which is preliminary data.</text>
</comment>
<keyword evidence="6 15" id="KW-0472">Membrane</keyword>
<evidence type="ECO:0000256" key="5">
    <source>
        <dbReference type="ARBA" id="ARBA00023040"/>
    </source>
</evidence>
<keyword evidence="4 15" id="KW-1133">Transmembrane helix</keyword>
<evidence type="ECO:0000256" key="14">
    <source>
        <dbReference type="SAM" id="MobiDB-lite"/>
    </source>
</evidence>
<feature type="transmembrane region" description="Helical" evidence="15">
    <location>
        <begin position="187"/>
        <end position="208"/>
    </location>
</feature>
<dbReference type="PANTHER" id="PTHR24238:SF75">
    <property type="entry name" value="CHOLECYSTOKININ-LIKE RECEPTOR AT 17D1-RELATED"/>
    <property type="match status" value="1"/>
</dbReference>
<evidence type="ECO:0000259" key="16">
    <source>
        <dbReference type="PROSITE" id="PS50262"/>
    </source>
</evidence>
<gene>
    <name evidence="17" type="primary">Acey_s0009.g617</name>
    <name evidence="17" type="synonym">Acey-ckr-2</name>
    <name evidence="17" type="ORF">Y032_0009g617</name>
</gene>